<dbReference type="GO" id="GO:0032012">
    <property type="term" value="P:regulation of ARF protein signal transduction"/>
    <property type="evidence" value="ECO:0007669"/>
    <property type="project" value="InterPro"/>
</dbReference>
<dbReference type="EMBL" id="CM001880">
    <property type="protein sequence ID" value="EOX98938.1"/>
    <property type="molecule type" value="Genomic_DNA"/>
</dbReference>
<dbReference type="PANTHER" id="PTHR10663">
    <property type="entry name" value="GUANYL-NUCLEOTIDE EXCHANGE FACTOR"/>
    <property type="match status" value="1"/>
</dbReference>
<sequence>MSASQTLGGPSRCGRVLGPSLDKIIKNAAWRKHSHLVSSCKSTLDKLETLSDSALSDPTSPLLGLSSSDAEFILNPILLALDSNYAKVAEPALECTFKLFSLGLILGEIDSNISNSILYKIVESVCKVGGIGEESVELAVLRVLLSAVRCPCVLIRGDCLLHVVRTCYNVYLGGLNGTNQICAKSVLAQIMLIVFTRAEEDSIDVSLKTVSVNELLEFTDKNLNEGSSIYYCQNFVSEIMSASEGVPDLKLSQPGPVQELQNGESRVSKGEEKEEVGEEETKEGVESGSSGISSKIREDGFLVFKNLCKLSMKFSSQENPDDQILLRGKTVSLELLKVIMDNGGSVWRSNERFLNAIKQYLCLSLLKNSALSVMSIFQLQCSIFTSLLTKFRSGLKAEIGIFFPMLILRVLENVLQPSFLQKMTVLNLLEKIAGDSQVIIDIFVNYDCDVDSPNIFERIVNGLLKTALGPPPGSTTTLSAVQDITFRHESVKCLVGIIKSMGAWMDQQLKIGDSDLPKSFESDTSAESHSTPTAEDGTVPDCELHPEMNPELSDAATLEQRRAYKIELQKGVSLFNRKPSKGIEFLINTKKVGDAPEEVASFLKNNTTGLNETMIGDYLGEREEFSLRVMHAYVDSFNFKSMDFGAAIRFFLRGFRLPGEAQKIDRIMEKFAERYCKCNPNSFTSADTAYVLAYSVILLNTDAHNSMVKDKMTKSDFIRNNRGIDDGKDLPEEYLGALYDQIVKNEIKMNADSSVPQSKQANSLNKLLGLDGILNLVSWKQTEEKPLGANGLHIRHIQEQFKAKSGKSESVYHAVTDVAILRFMVEVCWGPMLAAFSVTLDQSDDRLATTQCLQGFRHAVHVTAVMGMQTQRDAFVTSVAKFTFLHCAADMKQKNVDAVKAIISIAIEDGNHLQEAWEHILTCLSRIEHLQLLGEGAPTDASFLSVSNTETDEKTPKSAGLQSLKKKGTLQNPAVMAVVRGGSYDSTTVGVNNSGLVTPDQINNFISNLNLLDQIGNFELNHVFAHSQRLNSEAIVAFVKALCKVAISELQSPTDPRVFSLTKLVEIAHYNMNRIRLVWSRMWNVLSDFFVSVGLSENLSVAIFVMDSLRQLAMKFLEREELANYNFQNEFLRPFVIVMEKSNTAEIRELIVRCISQMVLSRVSNVKSGWKSVFMVFTAAAADERKNIVLLAFETMEKIVREYFPHITETETTTFTDCVRCLITFTNSRFNSDVSLNAIAFLRFCAVKLAEGGLVCTDKSWDDGSSVSIANKDDSDVQSFTDIDDHGSYWVPLLTGLSKLTSDSRLAIRKSSLEVLFNILKDHGHLFSRTFWIGVFSSVVLPIFNGVCEKRDMHIKDEQVSPTSKSPHPDGSMWDTETSAVAAQCLVDLVISFYNVLRPQLSNVVSILTGYLRSSVQGPASTGVAAMFRLTGELGSRLSEDEWREIFLALKEAATSTLPGFMKLLRTMDDIKVPDNSESYTNTETCSDHGLTNEDLEDDNLQTVAYVVSRMKSHIAVQLLIIQVISDMYKTHVQFLSAANINIIVEIFSSVASHAQQLNSETILQKKIQKACSILELSDPPMVHFENEAYQNFLNFLQDLVKNNPSVSEGMNLESLLVAVCEKILQIYLNCTDYHYVQQKSADMPVTHWILPLGSAKREELAARTPLLVSALKVLSGLEGDSFRKYTSSFFHLLVDLVRSEHSSGEVQLVLSNIFSSCIGPIIMQ</sequence>
<dbReference type="GO" id="GO:0015031">
    <property type="term" value="P:protein transport"/>
    <property type="evidence" value="ECO:0007669"/>
    <property type="project" value="UniProtKB-KW"/>
</dbReference>
<evidence type="ECO:0000256" key="9">
    <source>
        <dbReference type="SAM" id="MobiDB-lite"/>
    </source>
</evidence>
<evidence type="ECO:0000313" key="11">
    <source>
        <dbReference type="EMBL" id="EOX98938.1"/>
    </source>
</evidence>
<dbReference type="FunCoup" id="A0A061E9H5">
    <property type="interactions" value="3733"/>
</dbReference>
<evidence type="ECO:0000313" key="12">
    <source>
        <dbReference type="Proteomes" id="UP000026915"/>
    </source>
</evidence>
<keyword evidence="4" id="KW-0813">Transport</keyword>
<dbReference type="Pfam" id="PF01369">
    <property type="entry name" value="Sec7"/>
    <property type="match status" value="1"/>
</dbReference>
<dbReference type="CDD" id="cd00171">
    <property type="entry name" value="Sec7"/>
    <property type="match status" value="1"/>
</dbReference>
<dbReference type="GO" id="GO:0005829">
    <property type="term" value="C:cytosol"/>
    <property type="evidence" value="ECO:0007669"/>
    <property type="project" value="UniProtKB-SubCell"/>
</dbReference>
<dbReference type="InterPro" id="IPR032629">
    <property type="entry name" value="DCB_dom"/>
</dbReference>
<dbReference type="Pfam" id="PF09324">
    <property type="entry name" value="Sec7-like_HDS"/>
    <property type="match status" value="1"/>
</dbReference>
<evidence type="ECO:0000256" key="1">
    <source>
        <dbReference type="ARBA" id="ARBA00004287"/>
    </source>
</evidence>
<accession>A0A061E9H5</accession>
<evidence type="ECO:0000259" key="10">
    <source>
        <dbReference type="PROSITE" id="PS50190"/>
    </source>
</evidence>
<proteinExistence type="predicted"/>
<dbReference type="SMART" id="SM00222">
    <property type="entry name" value="Sec7"/>
    <property type="match status" value="1"/>
</dbReference>
<gene>
    <name evidence="11" type="ORF">TCM_007600</name>
</gene>
<feature type="region of interest" description="Disordered" evidence="9">
    <location>
        <begin position="515"/>
        <end position="553"/>
    </location>
</feature>
<dbReference type="GO" id="GO:0005802">
    <property type="term" value="C:trans-Golgi network"/>
    <property type="evidence" value="ECO:0000318"/>
    <property type="project" value="GO_Central"/>
</dbReference>
<dbReference type="InterPro" id="IPR011989">
    <property type="entry name" value="ARM-like"/>
</dbReference>
<feature type="compositionally biased region" description="Polar residues" evidence="9">
    <location>
        <begin position="522"/>
        <end position="533"/>
    </location>
</feature>
<dbReference type="Gene3D" id="1.25.10.10">
    <property type="entry name" value="Leucine-rich Repeat Variant"/>
    <property type="match status" value="1"/>
</dbReference>
<keyword evidence="7" id="KW-0653">Protein transport</keyword>
<dbReference type="InterPro" id="IPR016024">
    <property type="entry name" value="ARM-type_fold"/>
</dbReference>
<dbReference type="FunFam" id="1.10.1000.11:FF:000005">
    <property type="entry name" value="Brefeldin A-inhibited guanine nucleotide-exchange 1"/>
    <property type="match status" value="1"/>
</dbReference>
<dbReference type="InterPro" id="IPR000904">
    <property type="entry name" value="Sec7_dom"/>
</dbReference>
<dbReference type="Gene3D" id="1.10.220.20">
    <property type="match status" value="1"/>
</dbReference>
<dbReference type="Gene3D" id="1.10.1000.11">
    <property type="entry name" value="Arf Nucleotide-binding Site Opener,domain 2"/>
    <property type="match status" value="1"/>
</dbReference>
<dbReference type="Pfam" id="PF20252">
    <property type="entry name" value="BIG2_C"/>
    <property type="match status" value="1"/>
</dbReference>
<dbReference type="PROSITE" id="PS50190">
    <property type="entry name" value="SEC7"/>
    <property type="match status" value="1"/>
</dbReference>
<evidence type="ECO:0000256" key="6">
    <source>
        <dbReference type="ARBA" id="ARBA00022658"/>
    </source>
</evidence>
<keyword evidence="6" id="KW-0344">Guanine-nucleotide releasing factor</keyword>
<comment type="subunit">
    <text evidence="3">Homodimer.</text>
</comment>
<dbReference type="Proteomes" id="UP000026915">
    <property type="component" value="Chromosome 2"/>
</dbReference>
<dbReference type="SUPFAM" id="SSF48371">
    <property type="entry name" value="ARM repeat"/>
    <property type="match status" value="1"/>
</dbReference>
<keyword evidence="8" id="KW-0472">Membrane</keyword>
<feature type="domain" description="SEC7" evidence="10">
    <location>
        <begin position="557"/>
        <end position="745"/>
    </location>
</feature>
<evidence type="ECO:0000256" key="2">
    <source>
        <dbReference type="ARBA" id="ARBA00004514"/>
    </source>
</evidence>
<dbReference type="InterPro" id="IPR035999">
    <property type="entry name" value="Sec7_dom_sf"/>
</dbReference>
<dbReference type="FunFam" id="1.10.220.20:FF:000002">
    <property type="entry name" value="Brefeldin A-inhibited guanine nucleotide-exchange protein 1"/>
    <property type="match status" value="1"/>
</dbReference>
<dbReference type="PANTHER" id="PTHR10663:SF108">
    <property type="entry name" value="BREFELDIN A-INHIBITED GUANINE NUCLEOTIDE-EXCHANGE PROTEIN 1"/>
    <property type="match status" value="1"/>
</dbReference>
<evidence type="ECO:0000256" key="7">
    <source>
        <dbReference type="ARBA" id="ARBA00022927"/>
    </source>
</evidence>
<protein>
    <submittedName>
        <fullName evidence="11">SEC7-like guanine nucleotide exchange family protein</fullName>
    </submittedName>
</protein>
<dbReference type="eggNOG" id="KOG0929">
    <property type="taxonomic scope" value="Eukaryota"/>
</dbReference>
<dbReference type="InterPro" id="IPR032691">
    <property type="entry name" value="Mon2/Sec7/BIG1-like_HUS"/>
</dbReference>
<evidence type="ECO:0000256" key="4">
    <source>
        <dbReference type="ARBA" id="ARBA00022448"/>
    </source>
</evidence>
<dbReference type="InParanoid" id="A0A061E9H5"/>
<evidence type="ECO:0000256" key="5">
    <source>
        <dbReference type="ARBA" id="ARBA00022490"/>
    </source>
</evidence>
<dbReference type="InterPro" id="IPR046455">
    <property type="entry name" value="Sec7/BIG1-like_C"/>
</dbReference>
<dbReference type="GO" id="GO:0016020">
    <property type="term" value="C:membrane"/>
    <property type="evidence" value="ECO:0007669"/>
    <property type="project" value="UniProtKB-SubCell"/>
</dbReference>
<name>A0A061E9H5_THECC</name>
<evidence type="ECO:0000256" key="8">
    <source>
        <dbReference type="ARBA" id="ARBA00023136"/>
    </source>
</evidence>
<dbReference type="InterPro" id="IPR023394">
    <property type="entry name" value="Sec7_C_sf"/>
</dbReference>
<comment type="subcellular location">
    <subcellularLocation>
        <location evidence="2">Cytoplasm</location>
        <location evidence="2">Cytosol</location>
    </subcellularLocation>
    <subcellularLocation>
        <location evidence="1">Membrane</location>
        <topology evidence="1">Peripheral membrane protein</topology>
        <orientation evidence="1">Cytoplasmic side</orientation>
    </subcellularLocation>
</comment>
<evidence type="ECO:0000256" key="3">
    <source>
        <dbReference type="ARBA" id="ARBA00011738"/>
    </source>
</evidence>
<dbReference type="HOGENOM" id="CLU_000691_0_1_1"/>
<dbReference type="Gramene" id="EOX98938">
    <property type="protein sequence ID" value="EOX98938"/>
    <property type="gene ID" value="TCM_007600"/>
</dbReference>
<keyword evidence="5" id="KW-0963">Cytoplasm</keyword>
<dbReference type="STRING" id="3641.A0A061E9H5"/>
<dbReference type="SUPFAM" id="SSF48425">
    <property type="entry name" value="Sec7 domain"/>
    <property type="match status" value="1"/>
</dbReference>
<dbReference type="GO" id="GO:0005085">
    <property type="term" value="F:guanyl-nucleotide exchange factor activity"/>
    <property type="evidence" value="ECO:0000318"/>
    <property type="project" value="GO_Central"/>
</dbReference>
<dbReference type="OMA" id="FWKSNEM"/>
<reference evidence="11 12" key="1">
    <citation type="journal article" date="2013" name="Genome Biol.">
        <title>The genome sequence of the most widely cultivated cacao type and its use to identify candidate genes regulating pod color.</title>
        <authorList>
            <person name="Motamayor J.C."/>
            <person name="Mockaitis K."/>
            <person name="Schmutz J."/>
            <person name="Haiminen N."/>
            <person name="Iii D.L."/>
            <person name="Cornejo O."/>
            <person name="Findley S.D."/>
            <person name="Zheng P."/>
            <person name="Utro F."/>
            <person name="Royaert S."/>
            <person name="Saski C."/>
            <person name="Jenkins J."/>
            <person name="Podicheti R."/>
            <person name="Zhao M."/>
            <person name="Scheffler B.E."/>
            <person name="Stack J.C."/>
            <person name="Feltus F.A."/>
            <person name="Mustiga G.M."/>
            <person name="Amores F."/>
            <person name="Phillips W."/>
            <person name="Marelli J.P."/>
            <person name="May G.D."/>
            <person name="Shapiro H."/>
            <person name="Ma J."/>
            <person name="Bustamante C.D."/>
            <person name="Schnell R.J."/>
            <person name="Main D."/>
            <person name="Gilbert D."/>
            <person name="Parida L."/>
            <person name="Kuhn D.N."/>
        </authorList>
    </citation>
    <scope>NUCLEOTIDE SEQUENCE [LARGE SCALE GENOMIC DNA]</scope>
    <source>
        <strain evidence="12">cv. Matina 1-6</strain>
    </source>
</reference>
<dbReference type="Pfam" id="PF16213">
    <property type="entry name" value="DCB"/>
    <property type="match status" value="1"/>
</dbReference>
<dbReference type="InterPro" id="IPR015403">
    <property type="entry name" value="Mon2/Sec7/BIG1-like_HDS"/>
</dbReference>
<feature type="region of interest" description="Disordered" evidence="9">
    <location>
        <begin position="251"/>
        <end position="292"/>
    </location>
</feature>
<keyword evidence="12" id="KW-1185">Reference proteome</keyword>
<dbReference type="Pfam" id="PF12783">
    <property type="entry name" value="Sec7-like_HUS"/>
    <property type="match status" value="1"/>
</dbReference>
<organism evidence="11 12">
    <name type="scientific">Theobroma cacao</name>
    <name type="common">Cacao</name>
    <name type="synonym">Cocoa</name>
    <dbReference type="NCBI Taxonomy" id="3641"/>
    <lineage>
        <taxon>Eukaryota</taxon>
        <taxon>Viridiplantae</taxon>
        <taxon>Streptophyta</taxon>
        <taxon>Embryophyta</taxon>
        <taxon>Tracheophyta</taxon>
        <taxon>Spermatophyta</taxon>
        <taxon>Magnoliopsida</taxon>
        <taxon>eudicotyledons</taxon>
        <taxon>Gunneridae</taxon>
        <taxon>Pentapetalae</taxon>
        <taxon>rosids</taxon>
        <taxon>malvids</taxon>
        <taxon>Malvales</taxon>
        <taxon>Malvaceae</taxon>
        <taxon>Byttnerioideae</taxon>
        <taxon>Theobroma</taxon>
    </lineage>
</organism>